<keyword evidence="1" id="KW-1133">Transmembrane helix</keyword>
<evidence type="ECO:0000313" key="5">
    <source>
        <dbReference type="Proteomes" id="UP000893823"/>
    </source>
</evidence>
<feature type="transmembrane region" description="Helical" evidence="1">
    <location>
        <begin position="235"/>
        <end position="255"/>
    </location>
</feature>
<feature type="transmembrane region" description="Helical" evidence="1">
    <location>
        <begin position="206"/>
        <end position="229"/>
    </location>
</feature>
<reference evidence="4" key="1">
    <citation type="submission" date="2016-10" db="EMBL/GenBank/DDBJ databases">
        <authorList>
            <person name="Varghese N."/>
            <person name="Submissions S."/>
        </authorList>
    </citation>
    <scope>NUCLEOTIDE SEQUENCE [LARGE SCALE GENOMIC DNA]</scope>
    <source>
        <strain evidence="4">CPCC 202695</strain>
    </source>
</reference>
<accession>A0A1H1VY25</accession>
<protein>
    <submittedName>
        <fullName evidence="2">Membrane protein YgcG</fullName>
    </submittedName>
</protein>
<evidence type="ECO:0000313" key="3">
    <source>
        <dbReference type="EMBL" id="SDS88979.1"/>
    </source>
</evidence>
<name>A0A1H1VY25_9MICO</name>
<keyword evidence="1" id="KW-0472">Membrane</keyword>
<dbReference type="EMBL" id="LT629755">
    <property type="protein sequence ID" value="SDS88979.1"/>
    <property type="molecule type" value="Genomic_DNA"/>
</dbReference>
<reference evidence="3" key="2">
    <citation type="submission" date="2016-10" db="EMBL/GenBank/DDBJ databases">
        <authorList>
            <person name="de Groot N.N."/>
        </authorList>
    </citation>
    <scope>NUCLEOTIDE SEQUENCE [LARGE SCALE GENOMIC DNA]</scope>
    <source>
        <strain evidence="3">CPCC 202695</strain>
    </source>
</reference>
<dbReference type="AlphaFoldDB" id="A0A1H1VY25"/>
<dbReference type="STRING" id="589382.SAMN04489721_2097"/>
<gene>
    <name evidence="2" type="ORF">BCL57_000166</name>
    <name evidence="3" type="ORF">SAMN04489721_2097</name>
</gene>
<evidence type="ECO:0000256" key="1">
    <source>
        <dbReference type="SAM" id="Phobius"/>
    </source>
</evidence>
<organism evidence="3 4">
    <name type="scientific">Agromyces flavus</name>
    <dbReference type="NCBI Taxonomy" id="589382"/>
    <lineage>
        <taxon>Bacteria</taxon>
        <taxon>Bacillati</taxon>
        <taxon>Actinomycetota</taxon>
        <taxon>Actinomycetes</taxon>
        <taxon>Micrococcales</taxon>
        <taxon>Microbacteriaceae</taxon>
        <taxon>Agromyces</taxon>
    </lineage>
</organism>
<dbReference type="Proteomes" id="UP000893823">
    <property type="component" value="Unassembled WGS sequence"/>
</dbReference>
<keyword evidence="1" id="KW-0812">Transmembrane</keyword>
<evidence type="ECO:0000313" key="2">
    <source>
        <dbReference type="EMBL" id="MCP2366024.1"/>
    </source>
</evidence>
<reference evidence="2" key="3">
    <citation type="submission" date="2022-06" db="EMBL/GenBank/DDBJ databases">
        <title>Genomic Encyclopedia of Type Strains, Phase III (KMG-III): the genomes of soil and plant-associated and newly described type strains.</title>
        <authorList>
            <person name="Whitman W."/>
        </authorList>
    </citation>
    <scope>NUCLEOTIDE SEQUENCE</scope>
    <source>
        <strain evidence="2">CPCC 202695</strain>
    </source>
</reference>
<feature type="transmembrane region" description="Helical" evidence="1">
    <location>
        <begin position="43"/>
        <end position="63"/>
    </location>
</feature>
<dbReference type="EMBL" id="SODL02000001">
    <property type="protein sequence ID" value="MCP2366024.1"/>
    <property type="molecule type" value="Genomic_DNA"/>
</dbReference>
<dbReference type="RefSeq" id="WP_133988456.1">
    <property type="nucleotide sequence ID" value="NZ_BMDN01000001.1"/>
</dbReference>
<keyword evidence="5" id="KW-1185">Reference proteome</keyword>
<proteinExistence type="predicted"/>
<evidence type="ECO:0000313" key="4">
    <source>
        <dbReference type="Proteomes" id="UP000199482"/>
    </source>
</evidence>
<sequence>MGRSFVPALPQLGIGAAADTGEGVGSPAAVAAGAVLPLPVADLIVLIAVGTIVAMIVVGVLWWRGSIANGPDVAVAPDQAGLIAVIFVTGMGRERWLAAAVLRLAIEGVLRIVDEGGVTSPGDDSPGGRRIWVERRADGPDLDRASEVDADDAGVARALFGGAAPHAALRVPARLRSDMMPELRTTWAVGTASARRRFMDVIPRRWRIAFVLGNTIAVVGGFAIAGYGLQTGEGYVLAGIAIVTGLVGFMVWIMIRLRMGALDPAGIDLRERSQPERLLSPTFGTLSEGARLLPWAVLFDRADVIARFAELVQQTKAVPDWYRCDHPFSAERLESCIAALRLGFARATPPAVTASDEEALAEFQAYRLTTMGERGLWAGVGDGGDGAIGDWGDGGAFGGGFDGGGFDGGGGGGGDGGS</sequence>
<dbReference type="OrthoDB" id="5002821at2"/>
<dbReference type="Proteomes" id="UP000199482">
    <property type="component" value="Chromosome I"/>
</dbReference>